<evidence type="ECO:0000313" key="1">
    <source>
        <dbReference type="EMBL" id="SMB86258.1"/>
    </source>
</evidence>
<gene>
    <name evidence="1" type="ORF">SAMN00017477_0868</name>
</gene>
<dbReference type="STRING" id="573058.SAMN00017477_0868"/>
<proteinExistence type="predicted"/>
<protein>
    <submittedName>
        <fullName evidence="1">Uncharacterized protein</fullName>
    </submittedName>
</protein>
<organism evidence="1 2">
    <name type="scientific">Peptoniphilus asaccharolyticus DSM 20463</name>
    <dbReference type="NCBI Taxonomy" id="573058"/>
    <lineage>
        <taxon>Bacteria</taxon>
        <taxon>Bacillati</taxon>
        <taxon>Bacillota</taxon>
        <taxon>Tissierellia</taxon>
        <taxon>Tissierellales</taxon>
        <taxon>Peptoniphilaceae</taxon>
        <taxon>Peptoniphilus</taxon>
    </lineage>
</organism>
<dbReference type="OrthoDB" id="9766486at2"/>
<dbReference type="Proteomes" id="UP000192368">
    <property type="component" value="Unassembled WGS sequence"/>
</dbReference>
<dbReference type="AlphaFoldDB" id="A0A1W1UYS1"/>
<dbReference type="EMBL" id="FWWR01000009">
    <property type="protein sequence ID" value="SMB86258.1"/>
    <property type="molecule type" value="Genomic_DNA"/>
</dbReference>
<accession>A0A1W1UYS1</accession>
<keyword evidence="2" id="KW-1185">Reference proteome</keyword>
<evidence type="ECO:0000313" key="2">
    <source>
        <dbReference type="Proteomes" id="UP000192368"/>
    </source>
</evidence>
<name>A0A1W1UYS1_PEPAS</name>
<reference evidence="2" key="1">
    <citation type="submission" date="2017-04" db="EMBL/GenBank/DDBJ databases">
        <authorList>
            <person name="Varghese N."/>
            <person name="Submissions S."/>
        </authorList>
    </citation>
    <scope>NUCLEOTIDE SEQUENCE [LARGE SCALE GENOMIC DNA]</scope>
    <source>
        <strain evidence="2">DSM 20463</strain>
    </source>
</reference>
<sequence>MNSLKPFNLSGFNIAGSQNEEVDISIYCYEKYETTINFSKNTLLTVTCNERISNNIKLTLSIPENIDLEADLGVIPKLEFFINLESNFQENILSKIKLAEDINFEIDVNNDFKVSCSVGLNSTFDCNLFENLYIKGSTLGKNILIKDYVNSEELLTNLKSSVLNNWITKVNASGKRIEIDSDKYTVYIDEENALDKFSGDWIYLSRDIEAIEISSSNNKKIKGKIIFRERFL</sequence>
<dbReference type="RefSeq" id="WP_084230505.1">
    <property type="nucleotide sequence ID" value="NZ_FWWR01000009.1"/>
</dbReference>